<dbReference type="RefSeq" id="WP_220635200.1">
    <property type="nucleotide sequence ID" value="NZ_CAJQUM010000001.1"/>
</dbReference>
<reference evidence="1" key="1">
    <citation type="submission" date="2021-04" db="EMBL/GenBank/DDBJ databases">
        <authorList>
            <person name="Hornung B."/>
        </authorList>
    </citation>
    <scope>NUCLEOTIDE SEQUENCE</scope>
    <source>
        <strain evidence="1">G5G6</strain>
    </source>
</reference>
<evidence type="ECO:0000313" key="2">
    <source>
        <dbReference type="Proteomes" id="UP000742786"/>
    </source>
</evidence>
<proteinExistence type="predicted"/>
<evidence type="ECO:0000313" key="1">
    <source>
        <dbReference type="EMBL" id="CAG4883210.1"/>
    </source>
</evidence>
<gene>
    <name evidence="1" type="ORF">GTOL_11092</name>
</gene>
<dbReference type="AlphaFoldDB" id="A0A916N8Z7"/>
<sequence length="307" mass="33955">MACLAAPVACMAATAAHQPDRLCPSALTSAIPARQSSAPGGREFVSRVKGMNSDERESRILAELMDGNIPSFLRRLVPVTFRERLADHRDVKVTLCVAPDYVAIGSDDDYVLMPMRLETALLFDDSYGFVLPTRKLVDEIYGQAQIHLAPQPLPASAAMRSTNYYWQHNEMVRGQRSDWRLPQGTLTAGDKKDLVLTSRLWRYPERVAIYGWHRIDGRPIQPLSTLHGARYADYSHGVRLISSTAYIDDQAQPLLTLLGDPQLAPLFNDEGVIPEVARLVTILSTLKLPPRQTIGLRSAPATLAAAE</sequence>
<dbReference type="Proteomes" id="UP000742786">
    <property type="component" value="Unassembled WGS sequence"/>
</dbReference>
<comment type="caution">
    <text evidence="1">The sequence shown here is derived from an EMBL/GenBank/DDBJ whole genome shotgun (WGS) entry which is preliminary data.</text>
</comment>
<organism evidence="1 2">
    <name type="scientific">Georgfuchsia toluolica</name>
    <dbReference type="NCBI Taxonomy" id="424218"/>
    <lineage>
        <taxon>Bacteria</taxon>
        <taxon>Pseudomonadati</taxon>
        <taxon>Pseudomonadota</taxon>
        <taxon>Betaproteobacteria</taxon>
        <taxon>Nitrosomonadales</taxon>
        <taxon>Sterolibacteriaceae</taxon>
        <taxon>Georgfuchsia</taxon>
    </lineage>
</organism>
<protein>
    <submittedName>
        <fullName evidence="1">Uncharacterized protein</fullName>
    </submittedName>
</protein>
<keyword evidence="2" id="KW-1185">Reference proteome</keyword>
<accession>A0A916N8Z7</accession>
<name>A0A916N8Z7_9PROT</name>
<dbReference type="EMBL" id="CAJQUM010000001">
    <property type="protein sequence ID" value="CAG4883210.1"/>
    <property type="molecule type" value="Genomic_DNA"/>
</dbReference>